<evidence type="ECO:0000256" key="2">
    <source>
        <dbReference type="ARBA" id="ARBA00022679"/>
    </source>
</evidence>
<protein>
    <submittedName>
        <fullName evidence="3">Lipopolysaccharide heptosyltransferase family protein</fullName>
    </submittedName>
</protein>
<accession>A0A368P426</accession>
<proteinExistence type="predicted"/>
<sequence length="353" mass="40247">MKILVIQQKMIGDVLTSSILFEALRAKYPNAQLDYLVNSHTVPVIENNPNIDNLVLFTNEEESSKLTLLKFAKKIKKQQYDVVIDVYSKLSSNLITLFSAAKTKISYYKSYSAFIYTHNIKRATKTDENCGLAIVNRLQLLKPLDITIASAKPKIYLTSEELETSKKFLTTNGINLKKPLIMISVLGSGDNKTYPFAYMAKVIDQIVATTEAQILFNYIPKQEKEAKAIFNLCKTETQARIYMHLFGKSLRDFLSLTAHCHALIGNEGGAVNMAKALNIKTFTIFSTWIDKDTWNIFEEETINESVHLKDYKPELYSGKTEKEMKPQAMELYKKFTPDLFQQKLDAFLKSLNL</sequence>
<dbReference type="GO" id="GO:0005829">
    <property type="term" value="C:cytosol"/>
    <property type="evidence" value="ECO:0007669"/>
    <property type="project" value="TreeGrafter"/>
</dbReference>
<dbReference type="InterPro" id="IPR051199">
    <property type="entry name" value="LPS_LOS_Heptosyltrfase"/>
</dbReference>
<dbReference type="GO" id="GO:0009244">
    <property type="term" value="P:lipopolysaccharide core region biosynthetic process"/>
    <property type="evidence" value="ECO:0007669"/>
    <property type="project" value="TreeGrafter"/>
</dbReference>
<name>A0A368P426_9FLAO</name>
<keyword evidence="4" id="KW-1185">Reference proteome</keyword>
<dbReference type="EMBL" id="QPIG01000004">
    <property type="protein sequence ID" value="RCU56824.1"/>
    <property type="molecule type" value="Genomic_DNA"/>
</dbReference>
<dbReference type="AlphaFoldDB" id="A0A368P426"/>
<dbReference type="PANTHER" id="PTHR30160:SF7">
    <property type="entry name" value="ADP-HEPTOSE--LPS HEPTOSYLTRANSFERASE 2"/>
    <property type="match status" value="1"/>
</dbReference>
<dbReference type="Pfam" id="PF01075">
    <property type="entry name" value="Glyco_transf_9"/>
    <property type="match status" value="1"/>
</dbReference>
<dbReference type="GO" id="GO:0008713">
    <property type="term" value="F:ADP-heptose-lipopolysaccharide heptosyltransferase activity"/>
    <property type="evidence" value="ECO:0007669"/>
    <property type="project" value="TreeGrafter"/>
</dbReference>
<reference evidence="3 4" key="1">
    <citation type="submission" date="2018-07" db="EMBL/GenBank/DDBJ databases">
        <title>Oceanihabitans testaceum sp. nov., isolated from marine sediment.</title>
        <authorList>
            <person name="Li C.-M."/>
        </authorList>
    </citation>
    <scope>NUCLEOTIDE SEQUENCE [LARGE SCALE GENOMIC DNA]</scope>
    <source>
        <strain evidence="3 4">S9-10</strain>
    </source>
</reference>
<dbReference type="OrthoDB" id="9772349at2"/>
<dbReference type="CDD" id="cd03789">
    <property type="entry name" value="GT9_LPS_heptosyltransferase"/>
    <property type="match status" value="1"/>
</dbReference>
<dbReference type="Proteomes" id="UP000252249">
    <property type="component" value="Unassembled WGS sequence"/>
</dbReference>
<dbReference type="RefSeq" id="WP_113966341.1">
    <property type="nucleotide sequence ID" value="NZ_JAWVXR010000004.1"/>
</dbReference>
<evidence type="ECO:0000313" key="4">
    <source>
        <dbReference type="Proteomes" id="UP000252249"/>
    </source>
</evidence>
<keyword evidence="1" id="KW-0328">Glycosyltransferase</keyword>
<dbReference type="InterPro" id="IPR002201">
    <property type="entry name" value="Glyco_trans_9"/>
</dbReference>
<dbReference type="Gene3D" id="3.40.50.2000">
    <property type="entry name" value="Glycogen Phosphorylase B"/>
    <property type="match status" value="2"/>
</dbReference>
<evidence type="ECO:0000256" key="1">
    <source>
        <dbReference type="ARBA" id="ARBA00022676"/>
    </source>
</evidence>
<comment type="caution">
    <text evidence="3">The sequence shown here is derived from an EMBL/GenBank/DDBJ whole genome shotgun (WGS) entry which is preliminary data.</text>
</comment>
<dbReference type="PANTHER" id="PTHR30160">
    <property type="entry name" value="TETRAACYLDISACCHARIDE 4'-KINASE-RELATED"/>
    <property type="match status" value="1"/>
</dbReference>
<evidence type="ECO:0000313" key="3">
    <source>
        <dbReference type="EMBL" id="RCU56824.1"/>
    </source>
</evidence>
<keyword evidence="2 3" id="KW-0808">Transferase</keyword>
<gene>
    <name evidence="3" type="ORF">DU428_10750</name>
</gene>
<organism evidence="3 4">
    <name type="scientific">Oceanihabitans sediminis</name>
    <dbReference type="NCBI Taxonomy" id="1812012"/>
    <lineage>
        <taxon>Bacteria</taxon>
        <taxon>Pseudomonadati</taxon>
        <taxon>Bacteroidota</taxon>
        <taxon>Flavobacteriia</taxon>
        <taxon>Flavobacteriales</taxon>
        <taxon>Flavobacteriaceae</taxon>
        <taxon>Oceanihabitans</taxon>
    </lineage>
</organism>
<dbReference type="SUPFAM" id="SSF53756">
    <property type="entry name" value="UDP-Glycosyltransferase/glycogen phosphorylase"/>
    <property type="match status" value="1"/>
</dbReference>